<sequence length="205" mass="23330">MFNDKNDTNTYNCPQCGDQLSIYFKYSKLVKCQSCGSSIFLEDESVTKIGESSVLSSEPSLIKLHQPFKLQAKTFIPLGKIRYGYGRGFWEEWFLRDEKNQEFWLSVDEGDFVLEAKNKLALPFKDFSQFTVGSRHGKYLVSEKGEGTCMGFEGELPENIHLGEKHQYIHLSQGGGNLVTLELSKTSSQTFKGKWVDPLDIEELT</sequence>
<dbReference type="AlphaFoldDB" id="A0A6S6TUK3"/>
<name>A0A6S6TUK3_9BACT</name>
<dbReference type="EMBL" id="CACVAX010000057">
    <property type="protein sequence ID" value="CAA6820380.1"/>
    <property type="molecule type" value="Genomic_DNA"/>
</dbReference>
<dbReference type="Gene3D" id="2.20.28.30">
    <property type="entry name" value="RNA polymerase ii, chain L"/>
    <property type="match status" value="1"/>
</dbReference>
<protein>
    <recommendedName>
        <fullName evidence="1">DUF4178 domain-containing protein</fullName>
    </recommendedName>
</protein>
<evidence type="ECO:0000259" key="1">
    <source>
        <dbReference type="Pfam" id="PF13785"/>
    </source>
</evidence>
<evidence type="ECO:0000313" key="2">
    <source>
        <dbReference type="EMBL" id="CAA6820380.1"/>
    </source>
</evidence>
<proteinExistence type="predicted"/>
<feature type="domain" description="DUF4178" evidence="1">
    <location>
        <begin position="69"/>
        <end position="198"/>
    </location>
</feature>
<dbReference type="InterPro" id="IPR025235">
    <property type="entry name" value="DUF4178"/>
</dbReference>
<organism evidence="2">
    <name type="scientific">uncultured Sulfurovum sp</name>
    <dbReference type="NCBI Taxonomy" id="269237"/>
    <lineage>
        <taxon>Bacteria</taxon>
        <taxon>Pseudomonadati</taxon>
        <taxon>Campylobacterota</taxon>
        <taxon>Epsilonproteobacteria</taxon>
        <taxon>Campylobacterales</taxon>
        <taxon>Sulfurovaceae</taxon>
        <taxon>Sulfurovum</taxon>
        <taxon>environmental samples</taxon>
    </lineage>
</organism>
<accession>A0A6S6TUK3</accession>
<reference evidence="2" key="1">
    <citation type="submission" date="2020-01" db="EMBL/GenBank/DDBJ databases">
        <authorList>
            <person name="Meier V. D."/>
            <person name="Meier V D."/>
        </authorList>
    </citation>
    <scope>NUCLEOTIDE SEQUENCE</scope>
    <source>
        <strain evidence="2">HLG_WM_MAG_04</strain>
    </source>
</reference>
<dbReference type="Pfam" id="PF13785">
    <property type="entry name" value="DUF4178"/>
    <property type="match status" value="1"/>
</dbReference>
<gene>
    <name evidence="2" type="ORF">HELGO_WM9086</name>
</gene>